<reference evidence="4" key="1">
    <citation type="submission" date="2017-11" db="EMBL/GenBank/DDBJ databases">
        <title>Complete Genome Sequence from Moraxella oslensis YHS isolated from human skin.</title>
        <authorList>
            <person name="Lee K."/>
            <person name="Lim J.Y."/>
            <person name="Hwang I."/>
        </authorList>
    </citation>
    <scope>NUCLEOTIDE SEQUENCE</scope>
    <source>
        <strain evidence="4">YHS</strain>
    </source>
</reference>
<dbReference type="NCBIfam" id="TIGR03725">
    <property type="entry name" value="T6A_YeaZ"/>
    <property type="match status" value="1"/>
</dbReference>
<dbReference type="Gene3D" id="3.30.420.40">
    <property type="match status" value="2"/>
</dbReference>
<dbReference type="SUPFAM" id="SSF53067">
    <property type="entry name" value="Actin-like ATPase domain"/>
    <property type="match status" value="2"/>
</dbReference>
<comment type="similarity">
    <text evidence="1">Belongs to the KAE1 / TsaD family. TsaB subfamily.</text>
</comment>
<dbReference type="AlphaFoldDB" id="A0A1B8PQP6"/>
<dbReference type="CDD" id="cd24032">
    <property type="entry name" value="ASKHA_NBD_TsaB"/>
    <property type="match status" value="1"/>
</dbReference>
<dbReference type="GO" id="GO:0005829">
    <property type="term" value="C:cytosol"/>
    <property type="evidence" value="ECO:0007669"/>
    <property type="project" value="TreeGrafter"/>
</dbReference>
<organism evidence="4">
    <name type="scientific">Faucicola osloensis</name>
    <name type="common">Moraxella osloensis</name>
    <dbReference type="NCBI Taxonomy" id="34062"/>
    <lineage>
        <taxon>Bacteria</taxon>
        <taxon>Pseudomonadati</taxon>
        <taxon>Pseudomonadota</taxon>
        <taxon>Gammaproteobacteria</taxon>
        <taxon>Moraxellales</taxon>
        <taxon>Moraxellaceae</taxon>
        <taxon>Faucicola</taxon>
    </lineage>
</organism>
<evidence type="ECO:0000313" key="4">
    <source>
        <dbReference type="EMBL" id="ATQ83841.1"/>
    </source>
</evidence>
<dbReference type="InterPro" id="IPR000905">
    <property type="entry name" value="Gcp-like_dom"/>
</dbReference>
<dbReference type="OrthoDB" id="9809995at2"/>
<dbReference type="PANTHER" id="PTHR11735:SF11">
    <property type="entry name" value="TRNA THREONYLCARBAMOYLADENOSINE BIOSYNTHESIS PROTEIN TSAB"/>
    <property type="match status" value="1"/>
</dbReference>
<gene>
    <name evidence="4" type="primary">tsaB</name>
    <name evidence="4" type="ORF">YHS_08435</name>
</gene>
<dbReference type="Pfam" id="PF00814">
    <property type="entry name" value="TsaD"/>
    <property type="match status" value="1"/>
</dbReference>
<protein>
    <recommendedName>
        <fullName evidence="2">tRNA threonylcarbamoyladenosine biosynthesis protein TsaB</fullName>
    </recommendedName>
    <alternativeName>
        <fullName evidence="3">t(6)A37 threonylcarbamoyladenosine biosynthesis protein TsaB</fullName>
    </alternativeName>
</protein>
<proteinExistence type="inferred from homology"/>
<accession>A0A1B8PQP6</accession>
<name>A0A1B8PQP6_FAUOS</name>
<dbReference type="InterPro" id="IPR043129">
    <property type="entry name" value="ATPase_NBD"/>
</dbReference>
<dbReference type="InterPro" id="IPR022496">
    <property type="entry name" value="T6A_TsaB"/>
</dbReference>
<dbReference type="EMBL" id="CP024176">
    <property type="protein sequence ID" value="ATQ83841.1"/>
    <property type="molecule type" value="Genomic_DNA"/>
</dbReference>
<evidence type="ECO:0000256" key="2">
    <source>
        <dbReference type="ARBA" id="ARBA00019012"/>
    </source>
</evidence>
<dbReference type="PANTHER" id="PTHR11735">
    <property type="entry name" value="TRNA N6-ADENOSINE THREONYLCARBAMOYLTRANSFERASE"/>
    <property type="match status" value="1"/>
</dbReference>
<evidence type="ECO:0000256" key="3">
    <source>
        <dbReference type="ARBA" id="ARBA00032446"/>
    </source>
</evidence>
<sequence length="223" mass="23949">MILALESVFDQCSVAFVDLAGNVVAEQTLTGNRLQTQQILPMIHALMTASSIDWSQLTAIAFNRGPGAFSGIRINTAVAQAIAFAHDVPCLPVSSLQAIAQSAFELQQRPHVLALTDARMNQVYAAEYAMSDGIMHLVAGATEHLLDYDSVIDKDLALVGNGATLVNAQLGQAIFADIRPSAVIIAKLGRALYQQHQSVPAELALPVYLRNNAWKTLAEQQKA</sequence>
<dbReference type="GO" id="GO:0002949">
    <property type="term" value="P:tRNA threonylcarbamoyladenosine modification"/>
    <property type="evidence" value="ECO:0007669"/>
    <property type="project" value="InterPro"/>
</dbReference>
<evidence type="ECO:0000256" key="1">
    <source>
        <dbReference type="ARBA" id="ARBA00010493"/>
    </source>
</evidence>